<keyword evidence="3" id="KW-1185">Reference proteome</keyword>
<dbReference type="PANTHER" id="PTHR46857">
    <property type="entry name" value="EPITHELIAL CELL-TRANSFORMING SEQUENCE 2 ONCOGENE-LIKE"/>
    <property type="match status" value="1"/>
</dbReference>
<dbReference type="InterPro" id="IPR001810">
    <property type="entry name" value="F-box_dom"/>
</dbReference>
<sequence>MQNNIYDERCHIMKSWFTSWSDHQRRLFLKDVINNIVTPAQKQYLSTVLKPTCNSNNSKKNFDFSHQIPHSVAILIFSYLDPRSLCRSAQVCWYWKSLTESNDIWMSKCLKLGWCLPINHAQTLQPNAWKQLFKLNFSRLKRVSQPVIKYTLPTTETATMTETTHGAAPNYKEQDQLQNEMKLRPKSVTLRSRTQSIQEGFLNYNSRPSSASSFPEPKSSAHIVQLGRNHPPWRACNRKPHDLIRYNYLDNSNIIWELTREREKIFGKYME</sequence>
<dbReference type="InterPro" id="IPR052805">
    <property type="entry name" value="GEF_Ubiquitin-Prot_Reg"/>
</dbReference>
<dbReference type="eggNOG" id="KOG0274">
    <property type="taxonomic scope" value="Eukaryota"/>
</dbReference>
<dbReference type="Proteomes" id="UP000014500">
    <property type="component" value="Unassembled WGS sequence"/>
</dbReference>
<dbReference type="PANTHER" id="PTHR46857:SF2">
    <property type="entry name" value="F-BOX ONLY PROTEIN 16"/>
    <property type="match status" value="1"/>
</dbReference>
<dbReference type="SUPFAM" id="SSF81383">
    <property type="entry name" value="F-box domain"/>
    <property type="match status" value="1"/>
</dbReference>
<evidence type="ECO:0000313" key="2">
    <source>
        <dbReference type="EnsemblMetazoa" id="SMAR004495-PA"/>
    </source>
</evidence>
<organism evidence="2 3">
    <name type="scientific">Strigamia maritima</name>
    <name type="common">European centipede</name>
    <name type="synonym">Geophilus maritimus</name>
    <dbReference type="NCBI Taxonomy" id="126957"/>
    <lineage>
        <taxon>Eukaryota</taxon>
        <taxon>Metazoa</taxon>
        <taxon>Ecdysozoa</taxon>
        <taxon>Arthropoda</taxon>
        <taxon>Myriapoda</taxon>
        <taxon>Chilopoda</taxon>
        <taxon>Pleurostigmophora</taxon>
        <taxon>Geophilomorpha</taxon>
        <taxon>Linotaeniidae</taxon>
        <taxon>Strigamia</taxon>
    </lineage>
</organism>
<dbReference type="EnsemblMetazoa" id="SMAR004495-RA">
    <property type="protein sequence ID" value="SMAR004495-PA"/>
    <property type="gene ID" value="SMAR004495"/>
</dbReference>
<dbReference type="InterPro" id="IPR036047">
    <property type="entry name" value="F-box-like_dom_sf"/>
</dbReference>
<evidence type="ECO:0000259" key="1">
    <source>
        <dbReference type="PROSITE" id="PS50181"/>
    </source>
</evidence>
<feature type="domain" description="F-box" evidence="1">
    <location>
        <begin position="62"/>
        <end position="108"/>
    </location>
</feature>
<dbReference type="OMA" id="DRWSDGQ"/>
<dbReference type="PhylomeDB" id="T1ITP2"/>
<reference evidence="3" key="1">
    <citation type="submission" date="2011-05" db="EMBL/GenBank/DDBJ databases">
        <authorList>
            <person name="Richards S.R."/>
            <person name="Qu J."/>
            <person name="Jiang H."/>
            <person name="Jhangiani S.N."/>
            <person name="Agravi P."/>
            <person name="Goodspeed R."/>
            <person name="Gross S."/>
            <person name="Mandapat C."/>
            <person name="Jackson L."/>
            <person name="Mathew T."/>
            <person name="Pu L."/>
            <person name="Thornton R."/>
            <person name="Saada N."/>
            <person name="Wilczek-Boney K.B."/>
            <person name="Lee S."/>
            <person name="Kovar C."/>
            <person name="Wu Y."/>
            <person name="Scherer S.E."/>
            <person name="Worley K.C."/>
            <person name="Muzny D.M."/>
            <person name="Gibbs R."/>
        </authorList>
    </citation>
    <scope>NUCLEOTIDE SEQUENCE</scope>
    <source>
        <strain evidence="3">Brora</strain>
    </source>
</reference>
<dbReference type="STRING" id="126957.T1ITP2"/>
<accession>T1ITP2</accession>
<evidence type="ECO:0000313" key="3">
    <source>
        <dbReference type="Proteomes" id="UP000014500"/>
    </source>
</evidence>
<dbReference type="Pfam" id="PF12937">
    <property type="entry name" value="F-box-like"/>
    <property type="match status" value="1"/>
</dbReference>
<dbReference type="Gene3D" id="1.20.1280.50">
    <property type="match status" value="1"/>
</dbReference>
<dbReference type="AlphaFoldDB" id="T1ITP2"/>
<reference evidence="2" key="2">
    <citation type="submission" date="2015-02" db="UniProtKB">
        <authorList>
            <consortium name="EnsemblMetazoa"/>
        </authorList>
    </citation>
    <scope>IDENTIFICATION</scope>
</reference>
<dbReference type="EMBL" id="JH431493">
    <property type="status" value="NOT_ANNOTATED_CDS"/>
    <property type="molecule type" value="Genomic_DNA"/>
</dbReference>
<proteinExistence type="predicted"/>
<dbReference type="HOGENOM" id="CLU_065593_1_0_1"/>
<dbReference type="SMART" id="SM00256">
    <property type="entry name" value="FBOX"/>
    <property type="match status" value="1"/>
</dbReference>
<protein>
    <recommendedName>
        <fullName evidence="1">F-box domain-containing protein</fullName>
    </recommendedName>
</protein>
<dbReference type="PROSITE" id="PS50181">
    <property type="entry name" value="FBOX"/>
    <property type="match status" value="1"/>
</dbReference>
<name>T1ITP2_STRMM</name>